<feature type="compositionally biased region" description="Basic residues" evidence="1">
    <location>
        <begin position="1"/>
        <end position="23"/>
    </location>
</feature>
<dbReference type="Proteomes" id="UP001190465">
    <property type="component" value="Chromosome"/>
</dbReference>
<accession>A0ABM9LLY9</accession>
<evidence type="ECO:0000256" key="1">
    <source>
        <dbReference type="SAM" id="MobiDB-lite"/>
    </source>
</evidence>
<dbReference type="RefSeq" id="WP_308482067.1">
    <property type="nucleotide sequence ID" value="NZ_OY726397.1"/>
</dbReference>
<name>A0ABM9LLY9_9MYCO</name>
<evidence type="ECO:0000313" key="2">
    <source>
        <dbReference type="EMBL" id="CAJ1501231.1"/>
    </source>
</evidence>
<gene>
    <name evidence="2" type="ORF">MU0053_001874</name>
</gene>
<reference evidence="2 3" key="1">
    <citation type="submission" date="2023-08" db="EMBL/GenBank/DDBJ databases">
        <authorList>
            <person name="Folkvardsen B D."/>
            <person name="Norman A."/>
        </authorList>
    </citation>
    <scope>NUCLEOTIDE SEQUENCE [LARGE SCALE GENOMIC DNA]</scope>
    <source>
        <strain evidence="2 3">Mu0053</strain>
    </source>
</reference>
<organism evidence="2 3">
    <name type="scientific">[Mycobacterium] burgundiense</name>
    <dbReference type="NCBI Taxonomy" id="3064286"/>
    <lineage>
        <taxon>Bacteria</taxon>
        <taxon>Bacillati</taxon>
        <taxon>Actinomycetota</taxon>
        <taxon>Actinomycetes</taxon>
        <taxon>Mycobacteriales</taxon>
        <taxon>Mycobacteriaceae</taxon>
        <taxon>Mycolicibacterium</taxon>
    </lineage>
</organism>
<proteinExistence type="predicted"/>
<sequence length="381" mass="42526">MSDGRRRRKAKQTRREERRRKKRNPEALAEPRIADPAPPTGVTWGPRDLLVLTSELIQATRPDPFAWLRTGDRGEPPSLDATVAGLIAQWVPNSTAVLAVLAELLVDDENLRTRCRLEVAARSHRLPRWIIELTHIEVYRAARITHVLGDGDELLIGVRLVDGHELTCAVFIDHNMLSEVKDAGLVSDSTDNVLVELAERSNDPDTSIVEMSLADARAWIEQGLDQPVITREIGSWPGVQPLVRWLIGHLPEFGEPYRPPVWGYRPTLELCAEFFASSQGAQFQDYEHQELLLELLETGNGDPLRWSVARIEQALGGSGPYDEHLSVGSVLDAPELLPEFVPFVHAKSGIRDELTAQALAVIDELGPGYRREVLARVEWSA</sequence>
<protein>
    <submittedName>
        <fullName evidence="2">Uncharacterized protein</fullName>
    </submittedName>
</protein>
<evidence type="ECO:0000313" key="3">
    <source>
        <dbReference type="Proteomes" id="UP001190465"/>
    </source>
</evidence>
<feature type="region of interest" description="Disordered" evidence="1">
    <location>
        <begin position="1"/>
        <end position="41"/>
    </location>
</feature>
<dbReference type="EMBL" id="OY726397">
    <property type="protein sequence ID" value="CAJ1501231.1"/>
    <property type="molecule type" value="Genomic_DNA"/>
</dbReference>
<keyword evidence="3" id="KW-1185">Reference proteome</keyword>